<comment type="subunit">
    <text evidence="8">Monomer.</text>
</comment>
<evidence type="ECO:0000256" key="2">
    <source>
        <dbReference type="ARBA" id="ARBA00022723"/>
    </source>
</evidence>
<dbReference type="InterPro" id="IPR001233">
    <property type="entry name" value="RtcB"/>
</dbReference>
<evidence type="ECO:0000256" key="4">
    <source>
        <dbReference type="ARBA" id="ARBA00022800"/>
    </source>
</evidence>
<keyword evidence="6 8" id="KW-0464">Manganese</keyword>
<evidence type="ECO:0000256" key="3">
    <source>
        <dbReference type="ARBA" id="ARBA00022741"/>
    </source>
</evidence>
<dbReference type="GO" id="GO:0170057">
    <property type="term" value="F:RNA ligase (GTP) activity"/>
    <property type="evidence" value="ECO:0007669"/>
    <property type="project" value="UniProtKB-EC"/>
</dbReference>
<keyword evidence="1 8" id="KW-0436">Ligase</keyword>
<name>A0ABV8MQN1_9NEIS</name>
<comment type="similarity">
    <text evidence="8">Belongs to the RtcB family.</text>
</comment>
<dbReference type="Proteomes" id="UP001595791">
    <property type="component" value="Unassembled WGS sequence"/>
</dbReference>
<evidence type="ECO:0000256" key="7">
    <source>
        <dbReference type="ARBA" id="ARBA00047746"/>
    </source>
</evidence>
<comment type="catalytic activity">
    <reaction evidence="7">
        <text>a 3'-end 3'-phospho-ribonucleotide-RNA + a 5'-end dephospho-ribonucleoside-RNA + GTP = a ribonucleotidyl-ribonucleotide-RNA + GMP + diphosphate</text>
        <dbReference type="Rhea" id="RHEA:68076"/>
        <dbReference type="Rhea" id="RHEA-COMP:10463"/>
        <dbReference type="Rhea" id="RHEA-COMP:13936"/>
        <dbReference type="Rhea" id="RHEA-COMP:17355"/>
        <dbReference type="ChEBI" id="CHEBI:33019"/>
        <dbReference type="ChEBI" id="CHEBI:37565"/>
        <dbReference type="ChEBI" id="CHEBI:58115"/>
        <dbReference type="ChEBI" id="CHEBI:83062"/>
        <dbReference type="ChEBI" id="CHEBI:138284"/>
        <dbReference type="ChEBI" id="CHEBI:173118"/>
        <dbReference type="EC" id="6.5.1.8"/>
    </reaction>
</comment>
<dbReference type="EC" id="6.5.1.-" evidence="8"/>
<sequence>MSCHFPRLQRALQRQGIQIAREGGIVRLERQADGSRASVLLPERLPLEQKAIRQLLDFAAVRAAEGDGHVCRACATPDFHPGSIAPVGSVVATTPDLVIPAAIGTDINCGMRLLRTGLTLQQVEAKREPLLAALARTLLDNGRDVPLRASAFTALFDAGPLAWIDTLHQDGLWCRVDRERLVREVELAVGLAGFTGAARHAPSALMPSSRDIVRDPNLGTVGAGNHFVELQIVDRVLDRHTAYACGLRADEIVVMIHSGSREVGFFVGQRWMDRARAAWPAGRRHPQSGLYGLSGELADDYLDAMGSAARYAWANRVVLAELVRDALVKVFGQDDSALVVDVPHNVVMRQYGLNIHRKGATPADAGELALIPGSMGDYSYLANGLGNPEWLWSCSHGSGRAMRRQAVRAQRPQTAAELPWHCVTRREERRIEEAPGAYKPIGPVIEAQESAGLIAPIARLRPWVTFKA</sequence>
<evidence type="ECO:0000256" key="1">
    <source>
        <dbReference type="ARBA" id="ARBA00022598"/>
    </source>
</evidence>
<dbReference type="SUPFAM" id="SSF103365">
    <property type="entry name" value="Hypothetical protein PH1602"/>
    <property type="match status" value="1"/>
</dbReference>
<gene>
    <name evidence="8" type="primary">rtcB</name>
    <name evidence="9" type="ORF">ACFOW7_09135</name>
</gene>
<dbReference type="Gene3D" id="3.90.1860.10">
    <property type="entry name" value="tRNA-splicing ligase RtcB"/>
    <property type="match status" value="1"/>
</dbReference>
<evidence type="ECO:0000256" key="6">
    <source>
        <dbReference type="ARBA" id="ARBA00023211"/>
    </source>
</evidence>
<organism evidence="9 10">
    <name type="scientific">Chitinimonas lacunae</name>
    <dbReference type="NCBI Taxonomy" id="1963018"/>
    <lineage>
        <taxon>Bacteria</taxon>
        <taxon>Pseudomonadati</taxon>
        <taxon>Pseudomonadota</taxon>
        <taxon>Betaproteobacteria</taxon>
        <taxon>Neisseriales</taxon>
        <taxon>Chitinibacteraceae</taxon>
        <taxon>Chitinimonas</taxon>
    </lineage>
</organism>
<keyword evidence="4" id="KW-0692">RNA repair</keyword>
<keyword evidence="3" id="KW-0547">Nucleotide-binding</keyword>
<dbReference type="RefSeq" id="WP_378163352.1">
    <property type="nucleotide sequence ID" value="NZ_JBHSBU010000001.1"/>
</dbReference>
<accession>A0ABV8MQN1</accession>
<dbReference type="PANTHER" id="PTHR11118:SF1">
    <property type="entry name" value="RNA-SPLICING LIGASE RTCB HOMOLOG"/>
    <property type="match status" value="1"/>
</dbReference>
<dbReference type="Pfam" id="PF01139">
    <property type="entry name" value="RtcB"/>
    <property type="match status" value="1"/>
</dbReference>
<comment type="cofactor">
    <cofactor evidence="8">
        <name>Mn(2+)</name>
        <dbReference type="ChEBI" id="CHEBI:29035"/>
    </cofactor>
    <text evidence="8">Binds 2 manganese ions per subunit.</text>
</comment>
<proteinExistence type="inferred from homology"/>
<reference evidence="10" key="1">
    <citation type="journal article" date="2019" name="Int. J. Syst. Evol. Microbiol.">
        <title>The Global Catalogue of Microorganisms (GCM) 10K type strain sequencing project: providing services to taxonomists for standard genome sequencing and annotation.</title>
        <authorList>
            <consortium name="The Broad Institute Genomics Platform"/>
            <consortium name="The Broad Institute Genome Sequencing Center for Infectious Disease"/>
            <person name="Wu L."/>
            <person name="Ma J."/>
        </authorList>
    </citation>
    <scope>NUCLEOTIDE SEQUENCE [LARGE SCALE GENOMIC DNA]</scope>
    <source>
        <strain evidence="10">LMG 29894</strain>
    </source>
</reference>
<evidence type="ECO:0000313" key="10">
    <source>
        <dbReference type="Proteomes" id="UP001595791"/>
    </source>
</evidence>
<dbReference type="PANTHER" id="PTHR11118">
    <property type="entry name" value="RNA-SPLICING LIGASE RTCB HOMOLOG"/>
    <property type="match status" value="1"/>
</dbReference>
<dbReference type="EMBL" id="JBHSBU010000001">
    <property type="protein sequence ID" value="MFC4159515.1"/>
    <property type="molecule type" value="Genomic_DNA"/>
</dbReference>
<comment type="caution">
    <text evidence="9">The sequence shown here is derived from an EMBL/GenBank/DDBJ whole genome shotgun (WGS) entry which is preliminary data.</text>
</comment>
<keyword evidence="5" id="KW-0342">GTP-binding</keyword>
<dbReference type="InterPro" id="IPR036025">
    <property type="entry name" value="RtcB-like_sf"/>
</dbReference>
<evidence type="ECO:0000256" key="8">
    <source>
        <dbReference type="RuleBase" id="RU371113"/>
    </source>
</evidence>
<evidence type="ECO:0000313" key="9">
    <source>
        <dbReference type="EMBL" id="MFC4159515.1"/>
    </source>
</evidence>
<keyword evidence="10" id="KW-1185">Reference proteome</keyword>
<evidence type="ECO:0000256" key="5">
    <source>
        <dbReference type="ARBA" id="ARBA00023134"/>
    </source>
</evidence>
<keyword evidence="2 8" id="KW-0479">Metal-binding</keyword>
<protein>
    <recommendedName>
        <fullName evidence="8">tRNA-splicing ligase RtcB</fullName>
        <ecNumber evidence="8">6.5.1.-</ecNumber>
    </recommendedName>
</protein>